<evidence type="ECO:0000259" key="5">
    <source>
        <dbReference type="Pfam" id="PF00710"/>
    </source>
</evidence>
<dbReference type="InterPro" id="IPR036152">
    <property type="entry name" value="Asp/glu_Ase-like_sf"/>
</dbReference>
<dbReference type="Pfam" id="PF00710">
    <property type="entry name" value="Asparaginase"/>
    <property type="match status" value="1"/>
</dbReference>
<keyword evidence="7" id="KW-1185">Reference proteome</keyword>
<dbReference type="RefSeq" id="XP_030635289.1">
    <property type="nucleotide sequence ID" value="XM_030779429.1"/>
</dbReference>
<dbReference type="AlphaFoldDB" id="A0A6J2VU69"/>
<evidence type="ECO:0000256" key="3">
    <source>
        <dbReference type="PROSITE-ProRule" id="PRU10099"/>
    </source>
</evidence>
<feature type="domain" description="Asparaginase/glutaminase C-terminal" evidence="6">
    <location>
        <begin position="263"/>
        <end position="371"/>
    </location>
</feature>
<protein>
    <recommendedName>
        <fullName evidence="1">asparaginase</fullName>
        <ecNumber evidence="1">3.5.1.1</ecNumber>
    </recommendedName>
</protein>
<dbReference type="PANTHER" id="PTHR11707">
    <property type="entry name" value="L-ASPARAGINASE"/>
    <property type="match status" value="1"/>
</dbReference>
<dbReference type="Gene3D" id="3.40.50.1170">
    <property type="entry name" value="L-asparaginase, N-terminal domain"/>
    <property type="match status" value="1"/>
</dbReference>
<evidence type="ECO:0000256" key="1">
    <source>
        <dbReference type="ARBA" id="ARBA00012920"/>
    </source>
</evidence>
<dbReference type="InterPro" id="IPR037152">
    <property type="entry name" value="L-asparaginase_N_sf"/>
</dbReference>
<dbReference type="PROSITE" id="PS51732">
    <property type="entry name" value="ASN_GLN_ASE_3"/>
    <property type="match status" value="1"/>
</dbReference>
<dbReference type="OrthoDB" id="542841at2759"/>
<dbReference type="Pfam" id="PF17763">
    <property type="entry name" value="Asparaginase_C"/>
    <property type="match status" value="1"/>
</dbReference>
<dbReference type="PRINTS" id="PR00139">
    <property type="entry name" value="ASNGLNASE"/>
</dbReference>
<feature type="active site" evidence="4">
    <location>
        <position position="134"/>
    </location>
</feature>
<dbReference type="InterPro" id="IPR041725">
    <property type="entry name" value="L-asparaginase_I"/>
</dbReference>
<dbReference type="SUPFAM" id="SSF53774">
    <property type="entry name" value="Glutaminase/Asparaginase"/>
    <property type="match status" value="1"/>
</dbReference>
<dbReference type="CDD" id="cd08963">
    <property type="entry name" value="L-asparaginase_I"/>
    <property type="match status" value="1"/>
</dbReference>
<evidence type="ECO:0000313" key="7">
    <source>
        <dbReference type="Proteomes" id="UP000504632"/>
    </source>
</evidence>
<dbReference type="PANTHER" id="PTHR11707:SF28">
    <property type="entry name" value="60 KDA LYSOPHOSPHOLIPASE"/>
    <property type="match status" value="1"/>
</dbReference>
<dbReference type="PIRSF" id="PIRSF500176">
    <property type="entry name" value="L_ASNase"/>
    <property type="match status" value="1"/>
</dbReference>
<dbReference type="GO" id="GO:0006528">
    <property type="term" value="P:asparagine metabolic process"/>
    <property type="evidence" value="ECO:0007669"/>
    <property type="project" value="UniProtKB-ARBA"/>
</dbReference>
<dbReference type="InterPro" id="IPR006034">
    <property type="entry name" value="Asparaginase/glutaminase-like"/>
</dbReference>
<name>A0A6J2VU69_CHACN</name>
<dbReference type="InParanoid" id="A0A6J2VU69"/>
<dbReference type="Proteomes" id="UP000504632">
    <property type="component" value="Chromosome 7"/>
</dbReference>
<dbReference type="SMART" id="SM00870">
    <property type="entry name" value="Asparaginase"/>
    <property type="match status" value="1"/>
</dbReference>
<reference evidence="8" key="1">
    <citation type="submission" date="2025-08" db="UniProtKB">
        <authorList>
            <consortium name="RefSeq"/>
        </authorList>
    </citation>
    <scope>IDENTIFICATION</scope>
</reference>
<dbReference type="EC" id="3.5.1.1" evidence="1"/>
<evidence type="ECO:0000256" key="4">
    <source>
        <dbReference type="PROSITE-ProRule" id="PRU10100"/>
    </source>
</evidence>
<dbReference type="Gene3D" id="3.40.50.40">
    <property type="match status" value="1"/>
</dbReference>
<dbReference type="PROSITE" id="PS00917">
    <property type="entry name" value="ASN_GLN_ASE_2"/>
    <property type="match status" value="1"/>
</dbReference>
<dbReference type="InterPro" id="IPR020827">
    <property type="entry name" value="Asparaginase/glutaminase_AS1"/>
</dbReference>
<evidence type="ECO:0000313" key="8">
    <source>
        <dbReference type="RefSeq" id="XP_030635289.1"/>
    </source>
</evidence>
<proteinExistence type="predicted"/>
<dbReference type="GO" id="GO:0004067">
    <property type="term" value="F:asparaginase activity"/>
    <property type="evidence" value="ECO:0007669"/>
    <property type="project" value="UniProtKB-UniRule"/>
</dbReference>
<feature type="active site" evidence="3">
    <location>
        <position position="17"/>
    </location>
</feature>
<evidence type="ECO:0000259" key="6">
    <source>
        <dbReference type="Pfam" id="PF17763"/>
    </source>
</evidence>
<gene>
    <name evidence="8" type="primary">LOC115816475</name>
</gene>
<accession>A0A6J2VU69</accession>
<feature type="binding site" evidence="2">
    <location>
        <position position="103"/>
    </location>
    <ligand>
        <name>substrate</name>
    </ligand>
</feature>
<organism evidence="7 8">
    <name type="scientific">Chanos chanos</name>
    <name type="common">Milkfish</name>
    <name type="synonym">Mugil chanos</name>
    <dbReference type="NCBI Taxonomy" id="29144"/>
    <lineage>
        <taxon>Eukaryota</taxon>
        <taxon>Metazoa</taxon>
        <taxon>Chordata</taxon>
        <taxon>Craniata</taxon>
        <taxon>Vertebrata</taxon>
        <taxon>Euteleostomi</taxon>
        <taxon>Actinopterygii</taxon>
        <taxon>Neopterygii</taxon>
        <taxon>Teleostei</taxon>
        <taxon>Ostariophysi</taxon>
        <taxon>Gonorynchiformes</taxon>
        <taxon>Chanidae</taxon>
        <taxon>Chanos</taxon>
    </lineage>
</organism>
<evidence type="ECO:0000256" key="2">
    <source>
        <dbReference type="PIRSR" id="PIRSR001220-2"/>
    </source>
</evidence>
<dbReference type="PROSITE" id="PS00144">
    <property type="entry name" value="ASN_GLN_ASE_1"/>
    <property type="match status" value="1"/>
</dbReference>
<dbReference type="PIRSF" id="PIRSF001220">
    <property type="entry name" value="L-ASNase_gatD"/>
    <property type="match status" value="1"/>
</dbReference>
<feature type="domain" description="L-asparaginase N-terminal" evidence="5">
    <location>
        <begin position="8"/>
        <end position="232"/>
    </location>
</feature>
<dbReference type="InterPro" id="IPR027473">
    <property type="entry name" value="L-asparaginase_C"/>
</dbReference>
<dbReference type="InterPro" id="IPR027475">
    <property type="entry name" value="Asparaginase/glutaminase_AS2"/>
</dbReference>
<feature type="binding site" evidence="2">
    <location>
        <begin position="134"/>
        <end position="135"/>
    </location>
    <ligand>
        <name>substrate</name>
    </ligand>
</feature>
<dbReference type="SFLD" id="SFLDS00057">
    <property type="entry name" value="Glutaminase/Asparaginase"/>
    <property type="match status" value="1"/>
</dbReference>
<dbReference type="GeneID" id="115816475"/>
<dbReference type="InterPro" id="IPR040919">
    <property type="entry name" value="Asparaginase_C"/>
</dbReference>
<sequence length="399" mass="45211">MTTEVFRRVCVLYTGGTIGMGYNADGLLEPMRLKHLEEFLIKMTILYEKKPNETEEQARARIVSKDGWIFLPQKAVDDYPSVDEKTKYHVLYKIKAVEPPIDSSKMVPEKWFEIADRIRAVKEQYDGFVILHGTDTMAYTSSALSFILKDLKKPVILTGAQRSIFHPRSDAEDNFIGAMLIAGCYSKTAALQKVMLCNDCKLFQGNRVCKFDCDSFRVFDSPNMKPLAYLDTIIKVRDCKSDPVEETIFVNRQETARDGGLPDVRLLRFFPGIQEKYVRSVLEGADGVVLETFGSGNAPEHDWLKKALIEAGRRKVVMLNCTQVYRGTVLPIYAASEAGVVFGYDITPEAAMTKMIWTLKTFPDFETRRQVLEASICGESSAPPKQIKFIQKILTQELY</sequence>
<dbReference type="InterPro" id="IPR027474">
    <property type="entry name" value="L-asparaginase_N"/>
</dbReference>